<organism evidence="1 2">
    <name type="scientific">Pusillimonas minor</name>
    <dbReference type="NCBI Taxonomy" id="2697024"/>
    <lineage>
        <taxon>Bacteria</taxon>
        <taxon>Pseudomonadati</taxon>
        <taxon>Pseudomonadota</taxon>
        <taxon>Betaproteobacteria</taxon>
        <taxon>Burkholderiales</taxon>
        <taxon>Alcaligenaceae</taxon>
        <taxon>Pusillimonas</taxon>
    </lineage>
</organism>
<evidence type="ECO:0000313" key="1">
    <source>
        <dbReference type="EMBL" id="MBC2769964.1"/>
    </source>
</evidence>
<keyword evidence="1" id="KW-0560">Oxidoreductase</keyword>
<keyword evidence="2" id="KW-1185">Reference proteome</keyword>
<dbReference type="Gene3D" id="3.30.70.100">
    <property type="match status" value="1"/>
</dbReference>
<dbReference type="Proteomes" id="UP000545386">
    <property type="component" value="Unassembled WGS sequence"/>
</dbReference>
<comment type="caution">
    <text evidence="1">The sequence shown here is derived from an EMBL/GenBank/DDBJ whole genome shotgun (WGS) entry which is preliminary data.</text>
</comment>
<sequence>MMKILQVDFPTTGPFGAQMSEMLKGLAESIANEPGLVWKLWTENAETGEAGGIYCFENLETLNAYKDMHAARLAAMGVTGLRFKIFDPNIPLSRIDRFPGL</sequence>
<keyword evidence="1" id="KW-0503">Monooxygenase</keyword>
<dbReference type="AlphaFoldDB" id="A0A842HQ30"/>
<dbReference type="PANTHER" id="PTHR39169">
    <property type="match status" value="1"/>
</dbReference>
<evidence type="ECO:0000313" key="2">
    <source>
        <dbReference type="Proteomes" id="UP000545386"/>
    </source>
</evidence>
<dbReference type="InterPro" id="IPR011008">
    <property type="entry name" value="Dimeric_a/b-barrel"/>
</dbReference>
<dbReference type="GO" id="GO:0004497">
    <property type="term" value="F:monooxygenase activity"/>
    <property type="evidence" value="ECO:0007669"/>
    <property type="project" value="UniProtKB-KW"/>
</dbReference>
<protein>
    <submittedName>
        <fullName evidence="1">Monooxygenase</fullName>
    </submittedName>
</protein>
<name>A0A842HQ30_9BURK</name>
<dbReference type="NCBIfam" id="NF008333">
    <property type="entry name" value="PRK11118.1"/>
    <property type="match status" value="1"/>
</dbReference>
<proteinExistence type="predicted"/>
<reference evidence="1 2" key="1">
    <citation type="submission" date="2020-08" db="EMBL/GenBank/DDBJ databases">
        <title>Paraeoetvoesia sp. YC-7-48 draft genome sequence.</title>
        <authorList>
            <person name="Yao L."/>
        </authorList>
    </citation>
    <scope>NUCLEOTIDE SEQUENCE [LARGE SCALE GENOMIC DNA]</scope>
    <source>
        <strain evidence="2">YC-7-48</strain>
    </source>
</reference>
<dbReference type="InterPro" id="IPR014910">
    <property type="entry name" value="YdhR"/>
</dbReference>
<dbReference type="EMBL" id="JACJUU010000005">
    <property type="protein sequence ID" value="MBC2769964.1"/>
    <property type="molecule type" value="Genomic_DNA"/>
</dbReference>
<dbReference type="Pfam" id="PF08803">
    <property type="entry name" value="ydhR"/>
    <property type="match status" value="1"/>
</dbReference>
<gene>
    <name evidence="1" type="ORF">GTU67_08575</name>
</gene>
<dbReference type="SUPFAM" id="SSF54909">
    <property type="entry name" value="Dimeric alpha+beta barrel"/>
    <property type="match status" value="1"/>
</dbReference>
<dbReference type="PANTHER" id="PTHR39169:SF1">
    <property type="entry name" value="MONOOXYGENASE YDHR-RELATED"/>
    <property type="match status" value="1"/>
</dbReference>
<accession>A0A842HQ30</accession>